<evidence type="ECO:0000313" key="4">
    <source>
        <dbReference type="Proteomes" id="UP001500936"/>
    </source>
</evidence>
<dbReference type="EMBL" id="BAABHB010000001">
    <property type="protein sequence ID" value="GAA4395970.1"/>
    <property type="molecule type" value="Genomic_DNA"/>
</dbReference>
<comment type="caution">
    <text evidence="3">The sequence shown here is derived from an EMBL/GenBank/DDBJ whole genome shotgun (WGS) entry which is preliminary data.</text>
</comment>
<feature type="region of interest" description="Disordered" evidence="1">
    <location>
        <begin position="29"/>
        <end position="53"/>
    </location>
</feature>
<evidence type="ECO:0000256" key="2">
    <source>
        <dbReference type="SAM" id="SignalP"/>
    </source>
</evidence>
<keyword evidence="4" id="KW-1185">Reference proteome</keyword>
<reference evidence="4" key="1">
    <citation type="journal article" date="2019" name="Int. J. Syst. Evol. Microbiol.">
        <title>The Global Catalogue of Microorganisms (GCM) 10K type strain sequencing project: providing services to taxonomists for standard genome sequencing and annotation.</title>
        <authorList>
            <consortium name="The Broad Institute Genomics Platform"/>
            <consortium name="The Broad Institute Genome Sequencing Center for Infectious Disease"/>
            <person name="Wu L."/>
            <person name="Ma J."/>
        </authorList>
    </citation>
    <scope>NUCLEOTIDE SEQUENCE [LARGE SCALE GENOMIC DNA]</scope>
    <source>
        <strain evidence="4">JCM 17925</strain>
    </source>
</reference>
<dbReference type="RefSeq" id="WP_345263336.1">
    <property type="nucleotide sequence ID" value="NZ_BAABHB010000001.1"/>
</dbReference>
<keyword evidence="2" id="KW-0732">Signal</keyword>
<feature type="compositionally biased region" description="Polar residues" evidence="1">
    <location>
        <begin position="29"/>
        <end position="42"/>
    </location>
</feature>
<organism evidence="3 4">
    <name type="scientific">Nibrella viscosa</name>
    <dbReference type="NCBI Taxonomy" id="1084524"/>
    <lineage>
        <taxon>Bacteria</taxon>
        <taxon>Pseudomonadati</taxon>
        <taxon>Bacteroidota</taxon>
        <taxon>Cytophagia</taxon>
        <taxon>Cytophagales</taxon>
        <taxon>Spirosomataceae</taxon>
        <taxon>Nibrella</taxon>
    </lineage>
</organism>
<gene>
    <name evidence="3" type="ORF">GCM10023187_03530</name>
</gene>
<protein>
    <submittedName>
        <fullName evidence="3">Uncharacterized protein</fullName>
    </submittedName>
</protein>
<evidence type="ECO:0000256" key="1">
    <source>
        <dbReference type="SAM" id="MobiDB-lite"/>
    </source>
</evidence>
<sequence length="378" mass="43349">MNYLSSTLLIFLVSLGLCLHPPKQASFTPVSPAGTATVQTRNAPADSLKKKKPSPLFDTEDIVQLTLRANLSATLKDRGQTPAYHAATLTYQDTQQQPVTFPIRIKVRGNFRRSSANCRFPPLLLNFPKKVAKTNIFEKQDKLKLVTHCQNDEYVVREYMVYKVLNQLTDYSFKARLARVTYEDSLGKRPPETKYGILLEDEQDLAKRNGASLLEKKQINMARADLKNMLRVAVFEYLIGNTDWSVPYLHNIKLLTDQAHKQPVPVPYDFDHAGIVDAPYARPAEELQLSSVRQRLYRGYHYSAEAFQEAFDEFNRAKPKIYALYENNPLLDPAYVKRTLKYLDQFYETINKPSLVKMQFINQGLQNQNSYITIKGLN</sequence>
<name>A0ABP8JTM6_9BACT</name>
<feature type="chain" id="PRO_5046178862" evidence="2">
    <location>
        <begin position="26"/>
        <end position="378"/>
    </location>
</feature>
<feature type="signal peptide" evidence="2">
    <location>
        <begin position="1"/>
        <end position="25"/>
    </location>
</feature>
<dbReference type="Proteomes" id="UP001500936">
    <property type="component" value="Unassembled WGS sequence"/>
</dbReference>
<proteinExistence type="predicted"/>
<evidence type="ECO:0000313" key="3">
    <source>
        <dbReference type="EMBL" id="GAA4395970.1"/>
    </source>
</evidence>
<accession>A0ABP8JTM6</accession>